<protein>
    <recommendedName>
        <fullName evidence="3">Rubisco LSMT substrate-binding domain-containing protein</fullName>
    </recommendedName>
</protein>
<proteinExistence type="predicted"/>
<evidence type="ECO:0000313" key="1">
    <source>
        <dbReference type="EMBL" id="KAK9917243.1"/>
    </source>
</evidence>
<organism evidence="1 2">
    <name type="scientific">Coccomyxa subellipsoidea</name>
    <dbReference type="NCBI Taxonomy" id="248742"/>
    <lineage>
        <taxon>Eukaryota</taxon>
        <taxon>Viridiplantae</taxon>
        <taxon>Chlorophyta</taxon>
        <taxon>core chlorophytes</taxon>
        <taxon>Trebouxiophyceae</taxon>
        <taxon>Trebouxiophyceae incertae sedis</taxon>
        <taxon>Coccomyxaceae</taxon>
        <taxon>Coccomyxa</taxon>
    </lineage>
</organism>
<name>A0ABR2YZY2_9CHLO</name>
<evidence type="ECO:0000313" key="2">
    <source>
        <dbReference type="Proteomes" id="UP001491310"/>
    </source>
</evidence>
<gene>
    <name evidence="1" type="ORF">WJX75_002250</name>
</gene>
<evidence type="ECO:0008006" key="3">
    <source>
        <dbReference type="Google" id="ProtNLM"/>
    </source>
</evidence>
<dbReference type="EMBL" id="JALJOT010000002">
    <property type="protein sequence ID" value="KAK9917243.1"/>
    <property type="molecule type" value="Genomic_DNA"/>
</dbReference>
<comment type="caution">
    <text evidence="1">The sequence shown here is derived from an EMBL/GenBank/DDBJ whole genome shotgun (WGS) entry which is preliminary data.</text>
</comment>
<keyword evidence="2" id="KW-1185">Reference proteome</keyword>
<sequence length="135" mass="14777">MLVRMGETLRARRDIYLALLRRQEGPCPEIFVEDPQAGIALAQGLLAAGDAAEELRCNVEEEQQLHNEFLLAVREKLEPLQSATAIVHSYPWCPEALAIVNCAADEEEGVLPPASLPTGQVMLILFKVDAEDAPS</sequence>
<dbReference type="Proteomes" id="UP001491310">
    <property type="component" value="Unassembled WGS sequence"/>
</dbReference>
<accession>A0ABR2YZY2</accession>
<reference evidence="1 2" key="1">
    <citation type="journal article" date="2024" name="Nat. Commun.">
        <title>Phylogenomics reveals the evolutionary origins of lichenization in chlorophyte algae.</title>
        <authorList>
            <person name="Puginier C."/>
            <person name="Libourel C."/>
            <person name="Otte J."/>
            <person name="Skaloud P."/>
            <person name="Haon M."/>
            <person name="Grisel S."/>
            <person name="Petersen M."/>
            <person name="Berrin J.G."/>
            <person name="Delaux P.M."/>
            <person name="Dal Grande F."/>
            <person name="Keller J."/>
        </authorList>
    </citation>
    <scope>NUCLEOTIDE SEQUENCE [LARGE SCALE GENOMIC DNA]</scope>
    <source>
        <strain evidence="1 2">SAG 216-7</strain>
    </source>
</reference>